<comment type="caution">
    <text evidence="1">The sequence shown here is derived from an EMBL/GenBank/DDBJ whole genome shotgun (WGS) entry which is preliminary data.</text>
</comment>
<protein>
    <submittedName>
        <fullName evidence="1">Uncharacterized protein</fullName>
    </submittedName>
</protein>
<reference evidence="1 2" key="1">
    <citation type="journal article" date="2022" name="bioRxiv">
        <title>Genomics of Preaxostyla Flagellates Illuminates Evolutionary Transitions and the Path Towards Mitochondrial Loss.</title>
        <authorList>
            <person name="Novak L.V.F."/>
            <person name="Treitli S.C."/>
            <person name="Pyrih J."/>
            <person name="Halakuc P."/>
            <person name="Pipaliya S.V."/>
            <person name="Vacek V."/>
            <person name="Brzon O."/>
            <person name="Soukal P."/>
            <person name="Eme L."/>
            <person name="Dacks J.B."/>
            <person name="Karnkowska A."/>
            <person name="Elias M."/>
            <person name="Hampl V."/>
        </authorList>
    </citation>
    <scope>NUCLEOTIDE SEQUENCE [LARGE SCALE GENOMIC DNA]</scope>
    <source>
        <strain evidence="1">NAU3</strain>
        <tissue evidence="1">Gut</tissue>
    </source>
</reference>
<evidence type="ECO:0000313" key="1">
    <source>
        <dbReference type="EMBL" id="KAK2947876.1"/>
    </source>
</evidence>
<proteinExistence type="predicted"/>
<organism evidence="1 2">
    <name type="scientific">Blattamonas nauphoetae</name>
    <dbReference type="NCBI Taxonomy" id="2049346"/>
    <lineage>
        <taxon>Eukaryota</taxon>
        <taxon>Metamonada</taxon>
        <taxon>Preaxostyla</taxon>
        <taxon>Oxymonadida</taxon>
        <taxon>Blattamonas</taxon>
    </lineage>
</organism>
<accession>A0ABQ9XC67</accession>
<evidence type="ECO:0000313" key="2">
    <source>
        <dbReference type="Proteomes" id="UP001281761"/>
    </source>
</evidence>
<name>A0ABQ9XC67_9EUKA</name>
<dbReference type="EMBL" id="JARBJD010000189">
    <property type="protein sequence ID" value="KAK2947876.1"/>
    <property type="molecule type" value="Genomic_DNA"/>
</dbReference>
<keyword evidence="2" id="KW-1185">Reference proteome</keyword>
<gene>
    <name evidence="1" type="ORF">BLNAU_17201</name>
</gene>
<sequence>MTTLRTKPGSTTDSPCPAVSSHCQSHSANCSPFLNWTGDQTESEDGWAVVFRSLVATVKLQPALDVYLEAKSVKFLDSMKPMILQDADAFLRGLGRAGDESSTNFVQSVVVLLSTPSQVITTSAMKMINSLLLWCSPKLQFTLVQADLIPQIIVTLNPLSLSIAEAVGIHTKVMKSIDSSFSLATPRGLAQLGIEDHYKQQAVHEAVLQQVLAPSKKYIWNLCVNRFSIVDGEQSHFFLIILARLLQICPYHQPTMDIVLHMPVFLPIPSCLTSFEKEETFYYCQRVLNESERKWSKQGGYVRQMGNMVRRMLRMEGIEDVVEEKLRNDRKEYVGRVIVSKSMTWNNLLGMNLQKQE</sequence>
<dbReference type="Proteomes" id="UP001281761">
    <property type="component" value="Unassembled WGS sequence"/>
</dbReference>